<sequence>MIRSHFISHDGVTIHYLTSNEDSTSVPLLICPGLSETAEEYIELMEYLAPRKCIALSFRGRGLSDTPDRGYGLDEHVADIEAVIADAKPSRFHLFANSRGVSYALGYCDKHPSNIIQSLILQDYPAEHKAMPEGWADEYIHHYLVPFSRQRNIRQEAVRGIAEESIAKRFSRGIHKRLLVLRGKLEGSLLSDEDCRRYERLCVEASFAAFEHSGHDIRNTEKDRLYRTIYEFIHPA</sequence>
<dbReference type="PANTHER" id="PTHR42977">
    <property type="entry name" value="HYDROLASE-RELATED"/>
    <property type="match status" value="1"/>
</dbReference>
<name>A0ABV8SJ99_9BACL</name>
<gene>
    <name evidence="3" type="ORF">ACFO1S_24235</name>
</gene>
<dbReference type="PANTHER" id="PTHR42977:SF3">
    <property type="entry name" value="AB HYDROLASE-1 DOMAIN-CONTAINING PROTEIN"/>
    <property type="match status" value="1"/>
</dbReference>
<evidence type="ECO:0000259" key="2">
    <source>
        <dbReference type="Pfam" id="PF00561"/>
    </source>
</evidence>
<comment type="caution">
    <text evidence="3">The sequence shown here is derived from an EMBL/GenBank/DDBJ whole genome shotgun (WGS) entry which is preliminary data.</text>
</comment>
<accession>A0ABV8SJ99</accession>
<organism evidence="3 4">
    <name type="scientific">Cohnella boryungensis</name>
    <dbReference type="NCBI Taxonomy" id="768479"/>
    <lineage>
        <taxon>Bacteria</taxon>
        <taxon>Bacillati</taxon>
        <taxon>Bacillota</taxon>
        <taxon>Bacilli</taxon>
        <taxon>Bacillales</taxon>
        <taxon>Paenibacillaceae</taxon>
        <taxon>Cohnella</taxon>
    </lineage>
</organism>
<evidence type="ECO:0000313" key="3">
    <source>
        <dbReference type="EMBL" id="MFC4306534.1"/>
    </source>
</evidence>
<dbReference type="InterPro" id="IPR029058">
    <property type="entry name" value="AB_hydrolase_fold"/>
</dbReference>
<dbReference type="SUPFAM" id="SSF53474">
    <property type="entry name" value="alpha/beta-Hydrolases"/>
    <property type="match status" value="1"/>
</dbReference>
<keyword evidence="4" id="KW-1185">Reference proteome</keyword>
<dbReference type="InterPro" id="IPR000073">
    <property type="entry name" value="AB_hydrolase_1"/>
</dbReference>
<dbReference type="Pfam" id="PF00561">
    <property type="entry name" value="Abhydrolase_1"/>
    <property type="match status" value="1"/>
</dbReference>
<dbReference type="EMBL" id="JBHSED010000065">
    <property type="protein sequence ID" value="MFC4306534.1"/>
    <property type="molecule type" value="Genomic_DNA"/>
</dbReference>
<dbReference type="RefSeq" id="WP_204602497.1">
    <property type="nucleotide sequence ID" value="NZ_JBHSED010000065.1"/>
</dbReference>
<dbReference type="Gene3D" id="3.40.50.1820">
    <property type="entry name" value="alpha/beta hydrolase"/>
    <property type="match status" value="1"/>
</dbReference>
<dbReference type="GO" id="GO:0016787">
    <property type="term" value="F:hydrolase activity"/>
    <property type="evidence" value="ECO:0007669"/>
    <property type="project" value="UniProtKB-KW"/>
</dbReference>
<dbReference type="Proteomes" id="UP001595755">
    <property type="component" value="Unassembled WGS sequence"/>
</dbReference>
<dbReference type="InterPro" id="IPR051340">
    <property type="entry name" value="Haloalkane_dehalogenase"/>
</dbReference>
<feature type="domain" description="AB hydrolase-1" evidence="2">
    <location>
        <begin position="27"/>
        <end position="125"/>
    </location>
</feature>
<protein>
    <submittedName>
        <fullName evidence="3">Alpha/beta fold hydrolase</fullName>
    </submittedName>
</protein>
<reference evidence="4" key="1">
    <citation type="journal article" date="2019" name="Int. J. Syst. Evol. Microbiol.">
        <title>The Global Catalogue of Microorganisms (GCM) 10K type strain sequencing project: providing services to taxonomists for standard genome sequencing and annotation.</title>
        <authorList>
            <consortium name="The Broad Institute Genomics Platform"/>
            <consortium name="The Broad Institute Genome Sequencing Center for Infectious Disease"/>
            <person name="Wu L."/>
            <person name="Ma J."/>
        </authorList>
    </citation>
    <scope>NUCLEOTIDE SEQUENCE [LARGE SCALE GENOMIC DNA]</scope>
    <source>
        <strain evidence="4">CGMCC 4.1641</strain>
    </source>
</reference>
<evidence type="ECO:0000256" key="1">
    <source>
        <dbReference type="ARBA" id="ARBA00022801"/>
    </source>
</evidence>
<evidence type="ECO:0000313" key="4">
    <source>
        <dbReference type="Proteomes" id="UP001595755"/>
    </source>
</evidence>
<keyword evidence="1 3" id="KW-0378">Hydrolase</keyword>
<proteinExistence type="predicted"/>